<dbReference type="InterPro" id="IPR013783">
    <property type="entry name" value="Ig-like_fold"/>
</dbReference>
<name>A0AAW0Y7S3_CHEQU</name>
<dbReference type="PROSITE" id="PS50835">
    <property type="entry name" value="IG_LIKE"/>
    <property type="match status" value="1"/>
</dbReference>
<feature type="domain" description="Ig-like" evidence="1">
    <location>
        <begin position="38"/>
        <end position="110"/>
    </location>
</feature>
<dbReference type="FunFam" id="2.60.40.10:FF:000129">
    <property type="entry name" value="CLUMA_CG018772, isoform A"/>
    <property type="match status" value="1"/>
</dbReference>
<protein>
    <recommendedName>
        <fullName evidence="1">Ig-like domain-containing protein</fullName>
    </recommendedName>
</protein>
<dbReference type="PANTHER" id="PTHR23279">
    <property type="entry name" value="DEFECTIVE PROBOSCIS EXTENSION RESPONSE DPR -RELATED"/>
    <property type="match status" value="1"/>
</dbReference>
<dbReference type="PANTHER" id="PTHR23279:SF46">
    <property type="entry name" value="DEFECTIVE PROBOSCIS EXTENSION RESPONSE 10, ISOFORM A-RELATED"/>
    <property type="match status" value="1"/>
</dbReference>
<reference evidence="2 3" key="1">
    <citation type="journal article" date="2024" name="BMC Genomics">
        <title>Genome assembly of redclaw crayfish (Cherax quadricarinatus) provides insights into its immune adaptation and hypoxia tolerance.</title>
        <authorList>
            <person name="Liu Z."/>
            <person name="Zheng J."/>
            <person name="Li H."/>
            <person name="Fang K."/>
            <person name="Wang S."/>
            <person name="He J."/>
            <person name="Zhou D."/>
            <person name="Weng S."/>
            <person name="Chi M."/>
            <person name="Gu Z."/>
            <person name="He J."/>
            <person name="Li F."/>
            <person name="Wang M."/>
        </authorList>
    </citation>
    <scope>NUCLEOTIDE SEQUENCE [LARGE SCALE GENOMIC DNA]</scope>
    <source>
        <strain evidence="2">ZL_2023a</strain>
    </source>
</reference>
<dbReference type="SUPFAM" id="SSF48726">
    <property type="entry name" value="Immunoglobulin"/>
    <property type="match status" value="1"/>
</dbReference>
<evidence type="ECO:0000313" key="2">
    <source>
        <dbReference type="EMBL" id="KAK8748081.1"/>
    </source>
</evidence>
<dbReference type="SMART" id="SM00406">
    <property type="entry name" value="IGv"/>
    <property type="match status" value="1"/>
</dbReference>
<evidence type="ECO:0000313" key="3">
    <source>
        <dbReference type="Proteomes" id="UP001445076"/>
    </source>
</evidence>
<dbReference type="Gene3D" id="2.60.40.10">
    <property type="entry name" value="Immunoglobulins"/>
    <property type="match status" value="1"/>
</dbReference>
<gene>
    <name evidence="2" type="ORF">OTU49_016305</name>
</gene>
<dbReference type="InterPro" id="IPR003598">
    <property type="entry name" value="Ig_sub2"/>
</dbReference>
<dbReference type="InterPro" id="IPR013106">
    <property type="entry name" value="Ig_V-set"/>
</dbReference>
<keyword evidence="3" id="KW-1185">Reference proteome</keyword>
<dbReference type="EMBL" id="JARKIK010000013">
    <property type="protein sequence ID" value="KAK8748081.1"/>
    <property type="molecule type" value="Genomic_DNA"/>
</dbReference>
<organism evidence="2 3">
    <name type="scientific">Cherax quadricarinatus</name>
    <name type="common">Australian red claw crayfish</name>
    <dbReference type="NCBI Taxonomy" id="27406"/>
    <lineage>
        <taxon>Eukaryota</taxon>
        <taxon>Metazoa</taxon>
        <taxon>Ecdysozoa</taxon>
        <taxon>Arthropoda</taxon>
        <taxon>Crustacea</taxon>
        <taxon>Multicrustacea</taxon>
        <taxon>Malacostraca</taxon>
        <taxon>Eumalacostraca</taxon>
        <taxon>Eucarida</taxon>
        <taxon>Decapoda</taxon>
        <taxon>Pleocyemata</taxon>
        <taxon>Astacidea</taxon>
        <taxon>Parastacoidea</taxon>
        <taxon>Parastacidae</taxon>
        <taxon>Cherax</taxon>
    </lineage>
</organism>
<dbReference type="InterPro" id="IPR007110">
    <property type="entry name" value="Ig-like_dom"/>
</dbReference>
<dbReference type="Proteomes" id="UP001445076">
    <property type="component" value="Unassembled WGS sequence"/>
</dbReference>
<dbReference type="AlphaFoldDB" id="A0AAW0Y7S3"/>
<dbReference type="InterPro" id="IPR003599">
    <property type="entry name" value="Ig_sub"/>
</dbReference>
<sequence>GRQNAGRSAEQEITWGRANTNTAYFAEDIITNVTAMVGQKARLPCKVLNLDKKDVSWIRQRDIHILTVGIFTYTSDDRFKVHHPEDSDEWYLEISSVTFRDAGVYECQVSTSPKIFLPINLIVQ</sequence>
<dbReference type="Pfam" id="PF07686">
    <property type="entry name" value="V-set"/>
    <property type="match status" value="1"/>
</dbReference>
<feature type="non-terminal residue" evidence="2">
    <location>
        <position position="124"/>
    </location>
</feature>
<accession>A0AAW0Y7S3</accession>
<dbReference type="GO" id="GO:0050808">
    <property type="term" value="P:synapse organization"/>
    <property type="evidence" value="ECO:0007669"/>
    <property type="project" value="TreeGrafter"/>
</dbReference>
<dbReference type="CDD" id="cd00099">
    <property type="entry name" value="IgV"/>
    <property type="match status" value="1"/>
</dbReference>
<evidence type="ECO:0000259" key="1">
    <source>
        <dbReference type="PROSITE" id="PS50835"/>
    </source>
</evidence>
<feature type="non-terminal residue" evidence="2">
    <location>
        <position position="1"/>
    </location>
</feature>
<dbReference type="SMART" id="SM00408">
    <property type="entry name" value="IGc2"/>
    <property type="match status" value="1"/>
</dbReference>
<comment type="caution">
    <text evidence="2">The sequence shown here is derived from an EMBL/GenBank/DDBJ whole genome shotgun (WGS) entry which is preliminary data.</text>
</comment>
<dbReference type="SMART" id="SM00409">
    <property type="entry name" value="IG"/>
    <property type="match status" value="1"/>
</dbReference>
<dbReference type="InterPro" id="IPR036179">
    <property type="entry name" value="Ig-like_dom_sf"/>
</dbReference>
<proteinExistence type="predicted"/>
<dbReference type="GO" id="GO:0032589">
    <property type="term" value="C:neuron projection membrane"/>
    <property type="evidence" value="ECO:0007669"/>
    <property type="project" value="TreeGrafter"/>
</dbReference>
<dbReference type="InterPro" id="IPR037448">
    <property type="entry name" value="Zig-8"/>
</dbReference>